<name>A0A6G4WZM5_9ACTN</name>
<dbReference type="Proteomes" id="UP000477722">
    <property type="component" value="Unassembled WGS sequence"/>
</dbReference>
<dbReference type="Pfam" id="PF05036">
    <property type="entry name" value="SPOR"/>
    <property type="match status" value="1"/>
</dbReference>
<reference evidence="2 3" key="1">
    <citation type="submission" date="2020-02" db="EMBL/GenBank/DDBJ databases">
        <title>Whole-genome analyses of novel actinobacteria.</title>
        <authorList>
            <person name="Sahin N."/>
            <person name="Tatar D."/>
        </authorList>
    </citation>
    <scope>NUCLEOTIDE SEQUENCE [LARGE SCALE GENOMIC DNA]</scope>
    <source>
        <strain evidence="2 3">SB3404</strain>
    </source>
</reference>
<evidence type="ECO:0000313" key="3">
    <source>
        <dbReference type="Proteomes" id="UP000477722"/>
    </source>
</evidence>
<evidence type="ECO:0000313" key="2">
    <source>
        <dbReference type="EMBL" id="NGO70322.1"/>
    </source>
</evidence>
<dbReference type="InterPro" id="IPR007730">
    <property type="entry name" value="SPOR-like_dom"/>
</dbReference>
<feature type="domain" description="SPOR" evidence="1">
    <location>
        <begin position="18"/>
        <end position="59"/>
    </location>
</feature>
<organism evidence="2 3">
    <name type="scientific">Streptomyces boncukensis</name>
    <dbReference type="NCBI Taxonomy" id="2711219"/>
    <lineage>
        <taxon>Bacteria</taxon>
        <taxon>Bacillati</taxon>
        <taxon>Actinomycetota</taxon>
        <taxon>Actinomycetes</taxon>
        <taxon>Kitasatosporales</taxon>
        <taxon>Streptomycetaceae</taxon>
        <taxon>Streptomyces</taxon>
    </lineage>
</organism>
<proteinExistence type="predicted"/>
<dbReference type="EMBL" id="JAAKZZ010000185">
    <property type="protein sequence ID" value="NGO70322.1"/>
    <property type="molecule type" value="Genomic_DNA"/>
</dbReference>
<comment type="caution">
    <text evidence="2">The sequence shown here is derived from an EMBL/GenBank/DDBJ whole genome shotgun (WGS) entry which is preliminary data.</text>
</comment>
<accession>A0A6G4WZM5</accession>
<gene>
    <name evidence="2" type="ORF">G5C65_18600</name>
</gene>
<dbReference type="AlphaFoldDB" id="A0A6G4WZM5"/>
<protein>
    <submittedName>
        <fullName evidence="2">SPOR domain-containing protein</fullName>
    </submittedName>
</protein>
<dbReference type="GO" id="GO:0042834">
    <property type="term" value="F:peptidoglycan binding"/>
    <property type="evidence" value="ECO:0007669"/>
    <property type="project" value="InterPro"/>
</dbReference>
<dbReference type="RefSeq" id="WP_165299991.1">
    <property type="nucleotide sequence ID" value="NZ_JAAKZZ010000185.1"/>
</dbReference>
<sequence length="66" mass="7278">MRSLSGGDSDGVLPWLLIRQDGNGNRYRVGSYGTRSEAQHLAERLGKECESAGSDGYVVEHIDVRR</sequence>
<keyword evidence="3" id="KW-1185">Reference proteome</keyword>
<evidence type="ECO:0000259" key="1">
    <source>
        <dbReference type="Pfam" id="PF05036"/>
    </source>
</evidence>